<sequence length="98" mass="11307">MHVGGGHRLRINSRFAVRFGVILLLVLVVMTYIIVRNDACSEFSDNEEEQCVPWWTSGSNVDVVKDDTIEDIVDKPGKASQRRLHRHIHPKDLDYMLF</sequence>
<name>A0A7E4UTR7_PANRE</name>
<proteinExistence type="predicted"/>
<keyword evidence="1" id="KW-1133">Transmembrane helix</keyword>
<keyword evidence="1" id="KW-0812">Transmembrane</keyword>
<dbReference type="Proteomes" id="UP000492821">
    <property type="component" value="Unassembled WGS sequence"/>
</dbReference>
<keyword evidence="1" id="KW-0472">Membrane</keyword>
<organism evidence="2 3">
    <name type="scientific">Panagrellus redivivus</name>
    <name type="common">Microworm</name>
    <dbReference type="NCBI Taxonomy" id="6233"/>
    <lineage>
        <taxon>Eukaryota</taxon>
        <taxon>Metazoa</taxon>
        <taxon>Ecdysozoa</taxon>
        <taxon>Nematoda</taxon>
        <taxon>Chromadorea</taxon>
        <taxon>Rhabditida</taxon>
        <taxon>Tylenchina</taxon>
        <taxon>Panagrolaimomorpha</taxon>
        <taxon>Panagrolaimoidea</taxon>
        <taxon>Panagrolaimidae</taxon>
        <taxon>Panagrellus</taxon>
    </lineage>
</organism>
<feature type="transmembrane region" description="Helical" evidence="1">
    <location>
        <begin position="15"/>
        <end position="35"/>
    </location>
</feature>
<evidence type="ECO:0000313" key="3">
    <source>
        <dbReference type="WBParaSite" id="Pan_g12755.t1"/>
    </source>
</evidence>
<accession>A0A7E4UTR7</accession>
<reference evidence="3" key="2">
    <citation type="submission" date="2020-10" db="UniProtKB">
        <authorList>
            <consortium name="WormBaseParasite"/>
        </authorList>
    </citation>
    <scope>IDENTIFICATION</scope>
</reference>
<evidence type="ECO:0000313" key="2">
    <source>
        <dbReference type="Proteomes" id="UP000492821"/>
    </source>
</evidence>
<dbReference type="WBParaSite" id="Pan_g12755.t1">
    <property type="protein sequence ID" value="Pan_g12755.t1"/>
    <property type="gene ID" value="Pan_g12755"/>
</dbReference>
<protein>
    <submittedName>
        <fullName evidence="3">FZ domain-containing protein</fullName>
    </submittedName>
</protein>
<dbReference type="AlphaFoldDB" id="A0A7E4UTR7"/>
<keyword evidence="2" id="KW-1185">Reference proteome</keyword>
<evidence type="ECO:0000256" key="1">
    <source>
        <dbReference type="SAM" id="Phobius"/>
    </source>
</evidence>
<reference evidence="2" key="1">
    <citation type="journal article" date="2013" name="Genetics">
        <title>The draft genome and transcriptome of Panagrellus redivivus are shaped by the harsh demands of a free-living lifestyle.</title>
        <authorList>
            <person name="Srinivasan J."/>
            <person name="Dillman A.R."/>
            <person name="Macchietto M.G."/>
            <person name="Heikkinen L."/>
            <person name="Lakso M."/>
            <person name="Fracchia K.M."/>
            <person name="Antoshechkin I."/>
            <person name="Mortazavi A."/>
            <person name="Wong G."/>
            <person name="Sternberg P.W."/>
        </authorList>
    </citation>
    <scope>NUCLEOTIDE SEQUENCE [LARGE SCALE GENOMIC DNA]</scope>
    <source>
        <strain evidence="2">MT8872</strain>
    </source>
</reference>